<name>A0A8J5SBB5_ZIZPA</name>
<keyword evidence="2" id="KW-1185">Reference proteome</keyword>
<dbReference type="Proteomes" id="UP000729402">
    <property type="component" value="Unassembled WGS sequence"/>
</dbReference>
<protein>
    <submittedName>
        <fullName evidence="1">Uncharacterized protein</fullName>
    </submittedName>
</protein>
<organism evidence="1 2">
    <name type="scientific">Zizania palustris</name>
    <name type="common">Northern wild rice</name>
    <dbReference type="NCBI Taxonomy" id="103762"/>
    <lineage>
        <taxon>Eukaryota</taxon>
        <taxon>Viridiplantae</taxon>
        <taxon>Streptophyta</taxon>
        <taxon>Embryophyta</taxon>
        <taxon>Tracheophyta</taxon>
        <taxon>Spermatophyta</taxon>
        <taxon>Magnoliopsida</taxon>
        <taxon>Liliopsida</taxon>
        <taxon>Poales</taxon>
        <taxon>Poaceae</taxon>
        <taxon>BOP clade</taxon>
        <taxon>Oryzoideae</taxon>
        <taxon>Oryzeae</taxon>
        <taxon>Zizaniinae</taxon>
        <taxon>Zizania</taxon>
    </lineage>
</organism>
<comment type="caution">
    <text evidence="1">The sequence shown here is derived from an EMBL/GenBank/DDBJ whole genome shotgun (WGS) entry which is preliminary data.</text>
</comment>
<reference evidence="1" key="1">
    <citation type="journal article" date="2021" name="bioRxiv">
        <title>Whole Genome Assembly and Annotation of Northern Wild Rice, Zizania palustris L., Supports a Whole Genome Duplication in the Zizania Genus.</title>
        <authorList>
            <person name="Haas M."/>
            <person name="Kono T."/>
            <person name="Macchietto M."/>
            <person name="Millas R."/>
            <person name="McGilp L."/>
            <person name="Shao M."/>
            <person name="Duquette J."/>
            <person name="Hirsch C.N."/>
            <person name="Kimball J."/>
        </authorList>
    </citation>
    <scope>NUCLEOTIDE SEQUENCE</scope>
    <source>
        <tissue evidence="1">Fresh leaf tissue</tissue>
    </source>
</reference>
<sequence>MTWSHWAGGHPVAMHAGLAITMPSCGMSSFHRSVVARLPSYRSRDADAVIYMHAKAADPDPFKPPPHSPRLCSLQLALSRTGNLVCKQCGNLALHKKCPRNLDTCCVQRLPQTPIDTC</sequence>
<evidence type="ECO:0000313" key="1">
    <source>
        <dbReference type="EMBL" id="KAG8068458.1"/>
    </source>
</evidence>
<dbReference type="EMBL" id="JAAALK010000284">
    <property type="protein sequence ID" value="KAG8068458.1"/>
    <property type="molecule type" value="Genomic_DNA"/>
</dbReference>
<accession>A0A8J5SBB5</accession>
<reference evidence="1" key="2">
    <citation type="submission" date="2021-02" db="EMBL/GenBank/DDBJ databases">
        <authorList>
            <person name="Kimball J.A."/>
            <person name="Haas M.W."/>
            <person name="Macchietto M."/>
            <person name="Kono T."/>
            <person name="Duquette J."/>
            <person name="Shao M."/>
        </authorList>
    </citation>
    <scope>NUCLEOTIDE SEQUENCE</scope>
    <source>
        <tissue evidence="1">Fresh leaf tissue</tissue>
    </source>
</reference>
<gene>
    <name evidence="1" type="ORF">GUJ93_ZPchr0005g16338</name>
</gene>
<proteinExistence type="predicted"/>
<evidence type="ECO:0000313" key="2">
    <source>
        <dbReference type="Proteomes" id="UP000729402"/>
    </source>
</evidence>
<dbReference type="AlphaFoldDB" id="A0A8J5SBB5"/>